<evidence type="ECO:0000259" key="1">
    <source>
        <dbReference type="Pfam" id="PF25213"/>
    </source>
</evidence>
<dbReference type="SUPFAM" id="SSF46785">
    <property type="entry name" value="Winged helix' DNA-binding domain"/>
    <property type="match status" value="1"/>
</dbReference>
<evidence type="ECO:0000313" key="3">
    <source>
        <dbReference type="Proteomes" id="UP001596414"/>
    </source>
</evidence>
<name>A0ABD5X3Y4_9EURY</name>
<reference evidence="2 3" key="1">
    <citation type="journal article" date="2014" name="Int. J. Syst. Evol. Microbiol.">
        <title>Complete genome sequence of Corynebacterium casei LMG S-19264T (=DSM 44701T), isolated from a smear-ripened cheese.</title>
        <authorList>
            <consortium name="US DOE Joint Genome Institute (JGI-PGF)"/>
            <person name="Walter F."/>
            <person name="Albersmeier A."/>
            <person name="Kalinowski J."/>
            <person name="Ruckert C."/>
        </authorList>
    </citation>
    <scope>NUCLEOTIDE SEQUENCE [LARGE SCALE GENOMIC DNA]</scope>
    <source>
        <strain evidence="2 3">CGMCC 4.7215</strain>
    </source>
</reference>
<organism evidence="2 3">
    <name type="scientific">Halovenus rubra</name>
    <dbReference type="NCBI Taxonomy" id="869890"/>
    <lineage>
        <taxon>Archaea</taxon>
        <taxon>Methanobacteriati</taxon>
        <taxon>Methanobacteriota</taxon>
        <taxon>Stenosarchaea group</taxon>
        <taxon>Halobacteria</taxon>
        <taxon>Halobacteriales</taxon>
        <taxon>Haloarculaceae</taxon>
        <taxon>Halovenus</taxon>
    </lineage>
</organism>
<dbReference type="InterPro" id="IPR036388">
    <property type="entry name" value="WH-like_DNA-bd_sf"/>
</dbReference>
<feature type="domain" description="HVO-A0261-like N-terminal" evidence="1">
    <location>
        <begin position="20"/>
        <end position="103"/>
    </location>
</feature>
<protein>
    <submittedName>
        <fullName evidence="2">Helix-turn-helix transcriptional regulator</fullName>
    </submittedName>
</protein>
<dbReference type="InterPro" id="IPR036390">
    <property type="entry name" value="WH_DNA-bd_sf"/>
</dbReference>
<proteinExistence type="predicted"/>
<dbReference type="CDD" id="cd00090">
    <property type="entry name" value="HTH_ARSR"/>
    <property type="match status" value="1"/>
</dbReference>
<dbReference type="InterPro" id="IPR011991">
    <property type="entry name" value="ArsR-like_HTH"/>
</dbReference>
<dbReference type="Pfam" id="PF25213">
    <property type="entry name" value="HVO_A0261_N"/>
    <property type="match status" value="1"/>
</dbReference>
<dbReference type="InterPro" id="IPR057527">
    <property type="entry name" value="HVO_A0261-like_N"/>
</dbReference>
<dbReference type="Proteomes" id="UP001596414">
    <property type="component" value="Unassembled WGS sequence"/>
</dbReference>
<dbReference type="EMBL" id="JBHSZQ010000001">
    <property type="protein sequence ID" value="MFC7124506.1"/>
    <property type="molecule type" value="Genomic_DNA"/>
</dbReference>
<evidence type="ECO:0000313" key="2">
    <source>
        <dbReference type="EMBL" id="MFC7124506.1"/>
    </source>
</evidence>
<dbReference type="AlphaFoldDB" id="A0ABD5X3Y4"/>
<dbReference type="Gene3D" id="1.10.10.10">
    <property type="entry name" value="Winged helix-like DNA-binding domain superfamily/Winged helix DNA-binding domain"/>
    <property type="match status" value="1"/>
</dbReference>
<sequence>MGAISSEKRSTETVSSDAVEAISFLVRSEHRVRVLAQLQTGDCSREQLNEVLDVSRVTLSRVLGDLEEREWIRKSPSDHRYRLTSFGERIFGDLSRLMQTVSVGQQYPDIIKRLPAEWFGFDLRCLTEGEHIAGNDADPLAAARVVADEIQHGSTCRSLLGTFIALPMYTFEASLQTGTEPTTTVMFDPDLTESMLTDQSLLNRWQSIEAKSEKLVYYSVETPIPCSIDLIDESTVFLTVEQEGGSGFDIIKSTHPDVIRWAKDTIDDHYVAATPLKQCADDNSGLSVTCET</sequence>
<comment type="caution">
    <text evidence="2">The sequence shown here is derived from an EMBL/GenBank/DDBJ whole genome shotgun (WGS) entry which is preliminary data.</text>
</comment>
<dbReference type="RefSeq" id="WP_267637779.1">
    <property type="nucleotide sequence ID" value="NZ_JAODIY010000010.1"/>
</dbReference>
<accession>A0ABD5X3Y4</accession>
<gene>
    <name evidence="2" type="ORF">ACFQJ7_00405</name>
</gene>